<dbReference type="STRING" id="559515.M4BST4"/>
<dbReference type="PANTHER" id="PTHR42724">
    <property type="entry name" value="TETRAACYLDISACCHARIDE 4'-KINASE"/>
    <property type="match status" value="1"/>
</dbReference>
<evidence type="ECO:0000256" key="4">
    <source>
        <dbReference type="ARBA" id="ARBA00022556"/>
    </source>
</evidence>
<keyword evidence="4" id="KW-0441">Lipid A biosynthesis</keyword>
<evidence type="ECO:0000256" key="1">
    <source>
        <dbReference type="ARBA" id="ARBA00004870"/>
    </source>
</evidence>
<reference evidence="10" key="2">
    <citation type="submission" date="2015-06" db="UniProtKB">
        <authorList>
            <consortium name="EnsemblProtists"/>
        </authorList>
    </citation>
    <scope>IDENTIFICATION</scope>
    <source>
        <strain evidence="10">Emoy2</strain>
    </source>
</reference>
<evidence type="ECO:0000256" key="5">
    <source>
        <dbReference type="ARBA" id="ARBA00022679"/>
    </source>
</evidence>
<dbReference type="EC" id="2.7.1.130" evidence="2"/>
<dbReference type="VEuPathDB" id="FungiDB:HpaG809519"/>
<dbReference type="InterPro" id="IPR003758">
    <property type="entry name" value="LpxK"/>
</dbReference>
<name>M4BST4_HYAAE</name>
<proteinExistence type="inferred from homology"/>
<evidence type="ECO:0000313" key="11">
    <source>
        <dbReference type="Proteomes" id="UP000011713"/>
    </source>
</evidence>
<evidence type="ECO:0000313" key="10">
    <source>
        <dbReference type="EnsemblProtists" id="HpaP809519"/>
    </source>
</evidence>
<evidence type="ECO:0000256" key="8">
    <source>
        <dbReference type="ARBA" id="ARBA00022840"/>
    </source>
</evidence>
<reference evidence="11" key="1">
    <citation type="journal article" date="2010" name="Science">
        <title>Signatures of adaptation to obligate biotrophy in the Hyaloperonospora arabidopsidis genome.</title>
        <authorList>
            <person name="Baxter L."/>
            <person name="Tripathy S."/>
            <person name="Ishaque N."/>
            <person name="Boot N."/>
            <person name="Cabral A."/>
            <person name="Kemen E."/>
            <person name="Thines M."/>
            <person name="Ah-Fong A."/>
            <person name="Anderson R."/>
            <person name="Badejoko W."/>
            <person name="Bittner-Eddy P."/>
            <person name="Boore J.L."/>
            <person name="Chibucos M.C."/>
            <person name="Coates M."/>
            <person name="Dehal P."/>
            <person name="Delehaunty K."/>
            <person name="Dong S."/>
            <person name="Downton P."/>
            <person name="Dumas B."/>
            <person name="Fabro G."/>
            <person name="Fronick C."/>
            <person name="Fuerstenberg S.I."/>
            <person name="Fulton L."/>
            <person name="Gaulin E."/>
            <person name="Govers F."/>
            <person name="Hughes L."/>
            <person name="Humphray S."/>
            <person name="Jiang R.H."/>
            <person name="Judelson H."/>
            <person name="Kamoun S."/>
            <person name="Kyung K."/>
            <person name="Meijer H."/>
            <person name="Minx P."/>
            <person name="Morris P."/>
            <person name="Nelson J."/>
            <person name="Phuntumart V."/>
            <person name="Qutob D."/>
            <person name="Rehmany A."/>
            <person name="Rougon-Cardoso A."/>
            <person name="Ryden P."/>
            <person name="Torto-Alalibo T."/>
            <person name="Studholme D."/>
            <person name="Wang Y."/>
            <person name="Win J."/>
            <person name="Wood J."/>
            <person name="Clifton S.W."/>
            <person name="Rogers J."/>
            <person name="Van den Ackerveken G."/>
            <person name="Jones J.D."/>
            <person name="McDowell J.M."/>
            <person name="Beynon J."/>
            <person name="Tyler B.M."/>
        </authorList>
    </citation>
    <scope>NUCLEOTIDE SEQUENCE [LARGE SCALE GENOMIC DNA]</scope>
    <source>
        <strain evidence="11">Emoy2</strain>
    </source>
</reference>
<evidence type="ECO:0000256" key="3">
    <source>
        <dbReference type="ARBA" id="ARBA00022516"/>
    </source>
</evidence>
<evidence type="ECO:0000256" key="6">
    <source>
        <dbReference type="ARBA" id="ARBA00022741"/>
    </source>
</evidence>
<protein>
    <recommendedName>
        <fullName evidence="2">tetraacyldisaccharide 4'-kinase</fullName>
        <ecNumber evidence="2">2.7.1.130</ecNumber>
    </recommendedName>
</protein>
<keyword evidence="6" id="KW-0547">Nucleotide-binding</keyword>
<dbReference type="eggNOG" id="ENOG502QRUA">
    <property type="taxonomic scope" value="Eukaryota"/>
</dbReference>
<accession>M4BST4</accession>
<dbReference type="EMBL" id="JH597790">
    <property type="status" value="NOT_ANNOTATED_CDS"/>
    <property type="molecule type" value="Genomic_DNA"/>
</dbReference>
<keyword evidence="7" id="KW-0418">Kinase</keyword>
<dbReference type="EnsemblProtists" id="HpaT809519">
    <property type="protein sequence ID" value="HpaP809519"/>
    <property type="gene ID" value="HpaG809519"/>
</dbReference>
<dbReference type="Pfam" id="PF02606">
    <property type="entry name" value="LpxK"/>
    <property type="match status" value="1"/>
</dbReference>
<dbReference type="GO" id="GO:0009029">
    <property type="term" value="F:lipid-A 4'-kinase activity"/>
    <property type="evidence" value="ECO:0007669"/>
    <property type="project" value="UniProtKB-EC"/>
</dbReference>
<evidence type="ECO:0000256" key="7">
    <source>
        <dbReference type="ARBA" id="ARBA00022777"/>
    </source>
</evidence>
<evidence type="ECO:0000256" key="9">
    <source>
        <dbReference type="ARBA" id="ARBA00023098"/>
    </source>
</evidence>
<keyword evidence="8" id="KW-0067">ATP-binding</keyword>
<dbReference type="UniPathway" id="UPA00359">
    <property type="reaction ID" value="UER00482"/>
</dbReference>
<keyword evidence="11" id="KW-1185">Reference proteome</keyword>
<comment type="pathway">
    <text evidence="1">Glycolipid biosynthesis; lipid IV(A) biosynthesis; lipid IV(A) from (3R)-3-hydroxytetradecanoyl-[acyl-carrier-protein] and UDP-N-acetyl-alpha-D-glucosamine: step 6/6.</text>
</comment>
<keyword evidence="5" id="KW-0808">Transferase</keyword>
<dbReference type="PANTHER" id="PTHR42724:SF1">
    <property type="entry name" value="TETRAACYLDISACCHARIDE 4'-KINASE, MITOCHONDRIAL-RELATED"/>
    <property type="match status" value="1"/>
</dbReference>
<sequence length="383" mass="43239">MAQVWRRWHRKWHGTILAALRSNHWPIDVLIDRKQPIPSRIYSWIITCTRQRDSSCKERMAPSYVPVLSVGNVTFGGTGKTPFVQFLLDYISKRGDKGHVPLVLSRGYGDDEWRMLIKRFPACEVALGRDRVAAGDAKVKELGADTAPLSCVVLDDGLQQWRVAKDLEIVMVDALHPLGNGLLLPCGSLRELPRDAFARADVVVIHHANLVESERVHELMGSLRGLMDPRRRPIVAMSRMKITKLVSVDKVLPSAMSDSTINLERDDSCLDGLFVLIVCGVGNPESVKKVVANWACWAHMEVQAFPDHHPFTQGDMHDILERAREIQRSESLVVVTTEKDFARSPVAMQLLAEKVDLRVLHCELELLYNCQQVKKRIDSCFNK</sequence>
<dbReference type="HAMAP" id="MF_00409">
    <property type="entry name" value="LpxK"/>
    <property type="match status" value="1"/>
</dbReference>
<dbReference type="GO" id="GO:0016020">
    <property type="term" value="C:membrane"/>
    <property type="evidence" value="ECO:0007669"/>
    <property type="project" value="GOC"/>
</dbReference>
<dbReference type="GO" id="GO:0009245">
    <property type="term" value="P:lipid A biosynthetic process"/>
    <property type="evidence" value="ECO:0007669"/>
    <property type="project" value="UniProtKB-KW"/>
</dbReference>
<organism evidence="10 11">
    <name type="scientific">Hyaloperonospora arabidopsidis (strain Emoy2)</name>
    <name type="common">Downy mildew agent</name>
    <name type="synonym">Peronospora arabidopsidis</name>
    <dbReference type="NCBI Taxonomy" id="559515"/>
    <lineage>
        <taxon>Eukaryota</taxon>
        <taxon>Sar</taxon>
        <taxon>Stramenopiles</taxon>
        <taxon>Oomycota</taxon>
        <taxon>Peronosporomycetes</taxon>
        <taxon>Peronosporales</taxon>
        <taxon>Peronosporaceae</taxon>
        <taxon>Hyaloperonospora</taxon>
    </lineage>
</organism>
<dbReference type="HOGENOM" id="CLU_038816_6_2_1"/>
<dbReference type="OMA" id="KTPFVQF"/>
<dbReference type="GO" id="GO:0005524">
    <property type="term" value="F:ATP binding"/>
    <property type="evidence" value="ECO:0007669"/>
    <property type="project" value="UniProtKB-KW"/>
</dbReference>
<keyword evidence="9" id="KW-0443">Lipid metabolism</keyword>
<keyword evidence="3" id="KW-0444">Lipid biosynthesis</keyword>
<dbReference type="AlphaFoldDB" id="M4BST4"/>
<dbReference type="Proteomes" id="UP000011713">
    <property type="component" value="Unassembled WGS sequence"/>
</dbReference>
<dbReference type="InParanoid" id="M4BST4"/>
<evidence type="ECO:0000256" key="2">
    <source>
        <dbReference type="ARBA" id="ARBA00012071"/>
    </source>
</evidence>